<proteinExistence type="predicted"/>
<accession>A0A9X3CPI6</accession>
<dbReference type="Gene3D" id="3.40.710.10">
    <property type="entry name" value="DD-peptidase/beta-lactamase superfamily"/>
    <property type="match status" value="1"/>
</dbReference>
<keyword evidence="3" id="KW-1185">Reference proteome</keyword>
<name>A0A9X3CPI6_9VIBR</name>
<feature type="domain" description="Beta-lactamase-related" evidence="1">
    <location>
        <begin position="118"/>
        <end position="399"/>
    </location>
</feature>
<evidence type="ECO:0000313" key="2">
    <source>
        <dbReference type="EMBL" id="MCW8346824.1"/>
    </source>
</evidence>
<dbReference type="Pfam" id="PF00144">
    <property type="entry name" value="Beta-lactamase"/>
    <property type="match status" value="1"/>
</dbReference>
<dbReference type="InterPro" id="IPR001466">
    <property type="entry name" value="Beta-lactam-related"/>
</dbReference>
<gene>
    <name evidence="2" type="ORF">MD535_12535</name>
</gene>
<evidence type="ECO:0000313" key="3">
    <source>
        <dbReference type="Proteomes" id="UP001155587"/>
    </source>
</evidence>
<dbReference type="InterPro" id="IPR012338">
    <property type="entry name" value="Beta-lactam/transpept-like"/>
</dbReference>
<sequence length="429" mass="47505">MNILSPVSKSLSNKSREVIMTLIKRKLALVLGTALITGSLQAASISIENTAPLSNQSIINIDNWQQQRAAGLDKLEKIMPNVMSVNAQDVYPLEYQATHYDLYEIPSVKRLIDHPAVASIVVTKGNEVILEHYKNGYDRASVFSAQSSTKTIMYMLLNKALKKGALSMDDKVERYLPDVGPGFRGRTIGNLAAMAVNHNVAELAAYLGDKQAEEMFDRDEQVIGLRRNDDRETTAQFVKEIDIAPGSTSNEWTKGHANYASINTATLGLIVEKATGVPLQTQVRNLMHRIGGQHTVHMGTDYAGYPSVSASMLASTVDFARYGRLLIEDKKQYENDLEAAKQNGEFVPAEWHYVDSYYYKSAIFNDYGIGHGGWAGQLIWADPQSDTVVAIYSQMNAKLPNPSSHHYKLNNAVIDVVKQLRADQAHGQK</sequence>
<protein>
    <submittedName>
        <fullName evidence="2">Serine hydrolase</fullName>
    </submittedName>
</protein>
<dbReference type="PANTHER" id="PTHR43283:SF7">
    <property type="entry name" value="BETA-LACTAMASE-RELATED DOMAIN-CONTAINING PROTEIN"/>
    <property type="match status" value="1"/>
</dbReference>
<dbReference type="GO" id="GO:0016787">
    <property type="term" value="F:hydrolase activity"/>
    <property type="evidence" value="ECO:0007669"/>
    <property type="project" value="UniProtKB-KW"/>
</dbReference>
<organism evidence="2 3">
    <name type="scientific">Vibrio qingdaonensis</name>
    <dbReference type="NCBI Taxonomy" id="2829491"/>
    <lineage>
        <taxon>Bacteria</taxon>
        <taxon>Pseudomonadati</taxon>
        <taxon>Pseudomonadota</taxon>
        <taxon>Gammaproteobacteria</taxon>
        <taxon>Vibrionales</taxon>
        <taxon>Vibrionaceae</taxon>
        <taxon>Vibrio</taxon>
    </lineage>
</organism>
<evidence type="ECO:0000259" key="1">
    <source>
        <dbReference type="Pfam" id="PF00144"/>
    </source>
</evidence>
<dbReference type="InterPro" id="IPR050789">
    <property type="entry name" value="Diverse_Enzym_Activities"/>
</dbReference>
<dbReference type="SUPFAM" id="SSF56601">
    <property type="entry name" value="beta-lactamase/transpeptidase-like"/>
    <property type="match status" value="1"/>
</dbReference>
<dbReference type="AlphaFoldDB" id="A0A9X3CPI6"/>
<comment type="caution">
    <text evidence="2">The sequence shown here is derived from an EMBL/GenBank/DDBJ whole genome shotgun (WGS) entry which is preliminary data.</text>
</comment>
<keyword evidence="2" id="KW-0378">Hydrolase</keyword>
<dbReference type="RefSeq" id="WP_265675362.1">
    <property type="nucleotide sequence ID" value="NZ_JAKRRY010000015.1"/>
</dbReference>
<dbReference type="Proteomes" id="UP001155587">
    <property type="component" value="Unassembled WGS sequence"/>
</dbReference>
<dbReference type="PANTHER" id="PTHR43283">
    <property type="entry name" value="BETA-LACTAMASE-RELATED"/>
    <property type="match status" value="1"/>
</dbReference>
<reference evidence="2" key="1">
    <citation type="submission" date="2022-02" db="EMBL/GenBank/DDBJ databases">
        <title>Vibrio sp. nov, a new bacterium isolated from seawater.</title>
        <authorList>
            <person name="Yuan Y."/>
        </authorList>
    </citation>
    <scope>NUCLEOTIDE SEQUENCE</scope>
    <source>
        <strain evidence="2">ZSDZ65</strain>
    </source>
</reference>
<dbReference type="EMBL" id="JAKRRY010000015">
    <property type="protein sequence ID" value="MCW8346824.1"/>
    <property type="molecule type" value="Genomic_DNA"/>
</dbReference>